<dbReference type="PANTHER" id="PTHR30575">
    <property type="entry name" value="PEPTIDASE M20"/>
    <property type="match status" value="1"/>
</dbReference>
<gene>
    <name evidence="3" type="ORF">BANT918_01775</name>
</gene>
<feature type="binding site" evidence="1">
    <location>
        <position position="194"/>
    </location>
    <ligand>
        <name>Mn(2+)</name>
        <dbReference type="ChEBI" id="CHEBI:29035"/>
        <label>2</label>
    </ligand>
</feature>
<feature type="binding site" evidence="1">
    <location>
        <position position="158"/>
    </location>
    <ligand>
        <name>Mn(2+)</name>
        <dbReference type="ChEBI" id="CHEBI:29035"/>
        <label>2</label>
    </ligand>
</feature>
<feature type="domain" description="Peptidase M20 dimerisation" evidence="2">
    <location>
        <begin position="240"/>
        <end position="331"/>
    </location>
</feature>
<feature type="binding site" evidence="1">
    <location>
        <position position="414"/>
    </location>
    <ligand>
        <name>Mn(2+)</name>
        <dbReference type="ChEBI" id="CHEBI:29035"/>
        <label>2</label>
    </ligand>
</feature>
<keyword evidence="1" id="KW-0479">Metal-binding</keyword>
<accession>A0A2H1JQ50</accession>
<reference evidence="3 4" key="1">
    <citation type="submission" date="2017-03" db="EMBL/GenBank/DDBJ databases">
        <authorList>
            <person name="Afonso C.L."/>
            <person name="Miller P.J."/>
            <person name="Scott M.A."/>
            <person name="Spackman E."/>
            <person name="Goraichik I."/>
            <person name="Dimitrov K.M."/>
            <person name="Suarez D.L."/>
            <person name="Swayne D.E."/>
        </authorList>
    </citation>
    <scope>NUCLEOTIDE SEQUENCE [LARGE SCALE GENOMIC DNA]</scope>
    <source>
        <strain evidence="3 4">CNRZ 918</strain>
    </source>
</reference>
<dbReference type="InterPro" id="IPR036264">
    <property type="entry name" value="Bact_exopeptidase_dim_dom"/>
</dbReference>
<dbReference type="GO" id="GO:0046872">
    <property type="term" value="F:metal ion binding"/>
    <property type="evidence" value="ECO:0007669"/>
    <property type="project" value="UniProtKB-KW"/>
</dbReference>
<evidence type="ECO:0000256" key="1">
    <source>
        <dbReference type="PIRSR" id="PIRSR005962-1"/>
    </source>
</evidence>
<protein>
    <submittedName>
        <fullName evidence="3">Aminobenzoyl-glutamate utilization protein A</fullName>
    </submittedName>
</protein>
<feature type="binding site" evidence="1">
    <location>
        <position position="160"/>
    </location>
    <ligand>
        <name>Mn(2+)</name>
        <dbReference type="ChEBI" id="CHEBI:29035"/>
        <label>2</label>
    </ligand>
</feature>
<sequence>MRRHPSADRIEAAHVTVTSQISDQLKTWRRDFHTFAEIGWTEFRTTSAIISVLRDLGWDTVYGPKLHAAGSRLGVPSAEVLAAERKRAVDQGADPGLVEAMGDGFTGVLGVLESGRPGPVVCFRFDIDSNDLVECSEASHRPFAEGFASINAGAMHGCGHDGHAAIGLGLATTLAERRDELTGTVKIIFQPAEEGVRGAHSIVAAGWFDDVDLFVATHLMADGERGAIVTGADGYLASTKFDVTFTGLGSHAGGDPEKGKNALLAAASAALNLHAIPRHSEGASRINVGTFQAGEGRNVVPRTATIRVETRGLNSEINDFMFARAQDIVAGAARMYDLDHELTVVGRADREDPSPELLPYIRDSFSGVQGVSTISDTSGIGGSEDATAMMKRVKECGGLATYVQIGMATSWGHHTERFDVDEDMLAVGVEAETKVALGAGEFLAGLGR</sequence>
<evidence type="ECO:0000259" key="2">
    <source>
        <dbReference type="Pfam" id="PF07687"/>
    </source>
</evidence>
<feature type="binding site" evidence="1">
    <location>
        <position position="218"/>
    </location>
    <ligand>
        <name>Mn(2+)</name>
        <dbReference type="ChEBI" id="CHEBI:29035"/>
        <label>2</label>
    </ligand>
</feature>
<name>A0A2H1JQ50_9MICO</name>
<dbReference type="SUPFAM" id="SSF53187">
    <property type="entry name" value="Zn-dependent exopeptidases"/>
    <property type="match status" value="1"/>
</dbReference>
<dbReference type="GO" id="GO:0071713">
    <property type="term" value="F:para-aminobenzoyl-glutamate hydrolase activity"/>
    <property type="evidence" value="ECO:0007669"/>
    <property type="project" value="TreeGrafter"/>
</dbReference>
<dbReference type="SUPFAM" id="SSF55031">
    <property type="entry name" value="Bacterial exopeptidase dimerisation domain"/>
    <property type="match status" value="1"/>
</dbReference>
<organism evidence="3 4">
    <name type="scientific">Brevibacterium antiquum CNRZ 918</name>
    <dbReference type="NCBI Taxonomy" id="1255637"/>
    <lineage>
        <taxon>Bacteria</taxon>
        <taxon>Bacillati</taxon>
        <taxon>Actinomycetota</taxon>
        <taxon>Actinomycetes</taxon>
        <taxon>Micrococcales</taxon>
        <taxon>Brevibacteriaceae</taxon>
        <taxon>Brevibacterium</taxon>
    </lineage>
</organism>
<dbReference type="Pfam" id="PF07687">
    <property type="entry name" value="M20_dimer"/>
    <property type="match status" value="1"/>
</dbReference>
<evidence type="ECO:0000313" key="3">
    <source>
        <dbReference type="EMBL" id="SMX89616.1"/>
    </source>
</evidence>
<dbReference type="Pfam" id="PF01546">
    <property type="entry name" value="Peptidase_M20"/>
    <property type="match status" value="1"/>
</dbReference>
<dbReference type="GO" id="GO:0005737">
    <property type="term" value="C:cytoplasm"/>
    <property type="evidence" value="ECO:0007669"/>
    <property type="project" value="TreeGrafter"/>
</dbReference>
<keyword evidence="1" id="KW-0464">Manganese</keyword>
<dbReference type="InterPro" id="IPR052030">
    <property type="entry name" value="Peptidase_M20/M20A_hydrolases"/>
</dbReference>
<dbReference type="EMBL" id="FXZD01000005">
    <property type="protein sequence ID" value="SMX89616.1"/>
    <property type="molecule type" value="Genomic_DNA"/>
</dbReference>
<dbReference type="InterPro" id="IPR011650">
    <property type="entry name" value="Peptidase_M20_dimer"/>
</dbReference>
<dbReference type="Proteomes" id="UP000234433">
    <property type="component" value="Unassembled WGS sequence"/>
</dbReference>
<dbReference type="GO" id="GO:0046657">
    <property type="term" value="P:folic acid catabolic process"/>
    <property type="evidence" value="ECO:0007669"/>
    <property type="project" value="TreeGrafter"/>
</dbReference>
<proteinExistence type="predicted"/>
<dbReference type="Gene3D" id="3.40.630.10">
    <property type="entry name" value="Zn peptidases"/>
    <property type="match status" value="2"/>
</dbReference>
<dbReference type="PIRSF" id="PIRSF005962">
    <property type="entry name" value="Pept_M20D_amidohydro"/>
    <property type="match status" value="1"/>
</dbReference>
<evidence type="ECO:0000313" key="4">
    <source>
        <dbReference type="Proteomes" id="UP000234433"/>
    </source>
</evidence>
<dbReference type="InterPro" id="IPR017439">
    <property type="entry name" value="Amidohydrolase"/>
</dbReference>
<dbReference type="AlphaFoldDB" id="A0A2H1JQ50"/>
<dbReference type="PANTHER" id="PTHR30575:SF3">
    <property type="entry name" value="PEPTIDASE M20 DIMERISATION DOMAIN-CONTAINING PROTEIN"/>
    <property type="match status" value="1"/>
</dbReference>
<comment type="cofactor">
    <cofactor evidence="1">
        <name>Mn(2+)</name>
        <dbReference type="ChEBI" id="CHEBI:29035"/>
    </cofactor>
    <text evidence="1">The Mn(2+) ion enhances activity.</text>
</comment>
<dbReference type="GO" id="GO:0016805">
    <property type="term" value="F:dipeptidase activity"/>
    <property type="evidence" value="ECO:0007669"/>
    <property type="project" value="TreeGrafter"/>
</dbReference>
<dbReference type="NCBIfam" id="TIGR01891">
    <property type="entry name" value="amidohydrolases"/>
    <property type="match status" value="1"/>
</dbReference>
<dbReference type="InterPro" id="IPR002933">
    <property type="entry name" value="Peptidase_M20"/>
</dbReference>